<gene>
    <name evidence="2" type="ORF">IC234_20605</name>
</gene>
<proteinExistence type="predicted"/>
<feature type="signal peptide" evidence="1">
    <location>
        <begin position="1"/>
        <end position="23"/>
    </location>
</feature>
<dbReference type="Proteomes" id="UP000606003">
    <property type="component" value="Unassembled WGS sequence"/>
</dbReference>
<dbReference type="EMBL" id="JACXAC010000007">
    <property type="protein sequence ID" value="MBD2724542.1"/>
    <property type="molecule type" value="Genomic_DNA"/>
</dbReference>
<name>A0ABR8JYP2_9BACT</name>
<dbReference type="InterPro" id="IPR011990">
    <property type="entry name" value="TPR-like_helical_dom_sf"/>
</dbReference>
<dbReference type="RefSeq" id="WP_190928453.1">
    <property type="nucleotide sequence ID" value="NZ_JACXAC010000007.1"/>
</dbReference>
<evidence type="ECO:0000256" key="1">
    <source>
        <dbReference type="SAM" id="SignalP"/>
    </source>
</evidence>
<keyword evidence="1" id="KW-0732">Signal</keyword>
<organism evidence="2 3">
    <name type="scientific">Hymenobacter armeniacus</name>
    <dbReference type="NCBI Taxonomy" id="2771358"/>
    <lineage>
        <taxon>Bacteria</taxon>
        <taxon>Pseudomonadati</taxon>
        <taxon>Bacteroidota</taxon>
        <taxon>Cytophagia</taxon>
        <taxon>Cytophagales</taxon>
        <taxon>Hymenobacteraceae</taxon>
        <taxon>Hymenobacter</taxon>
    </lineage>
</organism>
<keyword evidence="3" id="KW-1185">Reference proteome</keyword>
<reference evidence="2 3" key="1">
    <citation type="submission" date="2020-09" db="EMBL/GenBank/DDBJ databases">
        <authorList>
            <person name="Kim M.K."/>
        </authorList>
    </citation>
    <scope>NUCLEOTIDE SEQUENCE [LARGE SCALE GENOMIC DNA]</scope>
    <source>
        <strain evidence="2 3">BT189</strain>
    </source>
</reference>
<evidence type="ECO:0000313" key="2">
    <source>
        <dbReference type="EMBL" id="MBD2724542.1"/>
    </source>
</evidence>
<evidence type="ECO:0008006" key="4">
    <source>
        <dbReference type="Google" id="ProtNLM"/>
    </source>
</evidence>
<protein>
    <recommendedName>
        <fullName evidence="4">Tetratricopeptide repeat protein</fullName>
    </recommendedName>
</protein>
<dbReference type="SUPFAM" id="SSF48452">
    <property type="entry name" value="TPR-like"/>
    <property type="match status" value="1"/>
</dbReference>
<feature type="chain" id="PRO_5045164866" description="Tetratricopeptide repeat protein" evidence="1">
    <location>
        <begin position="24"/>
        <end position="283"/>
    </location>
</feature>
<accession>A0ABR8JYP2</accession>
<comment type="caution">
    <text evidence="2">The sequence shown here is derived from an EMBL/GenBank/DDBJ whole genome shotgun (WGS) entry which is preliminary data.</text>
</comment>
<evidence type="ECO:0000313" key="3">
    <source>
        <dbReference type="Proteomes" id="UP000606003"/>
    </source>
</evidence>
<dbReference type="Gene3D" id="1.25.40.10">
    <property type="entry name" value="Tetratricopeptide repeat domain"/>
    <property type="match status" value="1"/>
</dbReference>
<sequence length="283" mass="32504">MKCIFLRALLATLALVLATEAYAQTALKFDKRFVECEDKWVALRGKPGESYSYGFVYLDSQAGFTMQAVGSFTIDAQGKYKPSPLEHNVKVRLQPSQVQVALISPDKLRELSVESVPDWLKFYKTDTTSAAHYYRWGFTYNVWDYPTGAVKFLEKGYQVDPTYKNLGLELGYTYNAINQYEKAVTVLRAAQNYSDDKCYFYKELAYAQMHTNQLANAAKTAKEGISKCGDKALQSEMAYNVAYQYYLLKDRANFEAWARETEKWAVKDDVFMVNLGRMRRNEI</sequence>